<dbReference type="AlphaFoldDB" id="A0A6L5HM61"/>
<name>A0A6L5HM61_9PSED</name>
<dbReference type="RefSeq" id="WP_153372381.1">
    <property type="nucleotide sequence ID" value="NZ_WIVU01000002.1"/>
</dbReference>
<dbReference type="Proteomes" id="UP000478064">
    <property type="component" value="Unassembled WGS sequence"/>
</dbReference>
<evidence type="ECO:0000313" key="2">
    <source>
        <dbReference type="EMBL" id="MQU04462.1"/>
    </source>
</evidence>
<evidence type="ECO:0000256" key="1">
    <source>
        <dbReference type="SAM" id="MobiDB-lite"/>
    </source>
</evidence>
<feature type="compositionally biased region" description="Basic and acidic residues" evidence="1">
    <location>
        <begin position="283"/>
        <end position="300"/>
    </location>
</feature>
<protein>
    <recommendedName>
        <fullName evidence="4">Large polyvalent protein-associated domain-containing protein</fullName>
    </recommendedName>
</protein>
<sequence>MAALTDKIKSLLSRKVKVRSEARPEYDVTDGSNVHEGIDIDLYGEETPINGMQSGKDLPNQYANLAGKVATAGILLAKEEQNDRVSEKAEREFVERLKEYCIKYDLTLKKTMKSGEYNLYDSKNRKLYEAKASGEFVHSGYDLLGQQFKDMLIISAAQFRKNDKIVYPFVRENDPKINDKMQEANLRLSIETMLEEGIEIERIQIKSKKWKHLISEYVEKEELKSQNAQALRNSGVDYNSPDSQAPPSNESKEESKAEDKVEDKKEITAKNEEATESAPANKEGTENVAEEKSKVEEKEGFSIEVEEKRLKDELVLQLGNSNGQMGALLNHNKIFAERNFEIGFTANGEMVNVSNIKPQEDGKIYSLNFKTSELTDGNVYKNQMDIYHSIKNAEAERGELKSVLKDVVVKSEGDYMEFRDLMDKKVEQGLIWSFTSDMKNIFASIEDGDTVKYAQVSLGNEKGQALLKSKAEYAEIAESDIFITNQMSQSYDSLFDTDVHQPAGKKDDPAPEVSVKKNSSLKLKK</sequence>
<feature type="compositionally biased region" description="Low complexity" evidence="1">
    <location>
        <begin position="516"/>
        <end position="525"/>
    </location>
</feature>
<organism evidence="2 3">
    <name type="scientific">Pseudomonas helleri</name>
    <dbReference type="NCBI Taxonomy" id="1608996"/>
    <lineage>
        <taxon>Bacteria</taxon>
        <taxon>Pseudomonadati</taxon>
        <taxon>Pseudomonadota</taxon>
        <taxon>Gammaproteobacteria</taxon>
        <taxon>Pseudomonadales</taxon>
        <taxon>Pseudomonadaceae</taxon>
        <taxon>Pseudomonas</taxon>
    </lineage>
</organism>
<comment type="caution">
    <text evidence="2">The sequence shown here is derived from an EMBL/GenBank/DDBJ whole genome shotgun (WGS) entry which is preliminary data.</text>
</comment>
<accession>A0A6L5HM61</accession>
<dbReference type="EMBL" id="WIVU01000002">
    <property type="protein sequence ID" value="MQU04462.1"/>
    <property type="molecule type" value="Genomic_DNA"/>
</dbReference>
<reference evidence="2 3" key="1">
    <citation type="submission" date="2019-10" db="EMBL/GenBank/DDBJ databases">
        <title>Evaluation of single-gene subtyping targets for Pseudomonas.</title>
        <authorList>
            <person name="Reichler S.J."/>
            <person name="Orsi R.H."/>
            <person name="Wiedmann M."/>
            <person name="Martin N.H."/>
            <person name="Murphy S.I."/>
        </authorList>
    </citation>
    <scope>NUCLEOTIDE SEQUENCE [LARGE SCALE GENOMIC DNA]</scope>
    <source>
        <strain evidence="2 3">FSL R10-1637</strain>
    </source>
</reference>
<proteinExistence type="predicted"/>
<feature type="compositionally biased region" description="Basic and acidic residues" evidence="1">
    <location>
        <begin position="250"/>
        <end position="273"/>
    </location>
</feature>
<feature type="region of interest" description="Disordered" evidence="1">
    <location>
        <begin position="233"/>
        <end position="300"/>
    </location>
</feature>
<gene>
    <name evidence="2" type="ORF">GHO27_02045</name>
</gene>
<feature type="region of interest" description="Disordered" evidence="1">
    <location>
        <begin position="494"/>
        <end position="525"/>
    </location>
</feature>
<feature type="compositionally biased region" description="Polar residues" evidence="1">
    <location>
        <begin position="233"/>
        <end position="249"/>
    </location>
</feature>
<evidence type="ECO:0000313" key="3">
    <source>
        <dbReference type="Proteomes" id="UP000478064"/>
    </source>
</evidence>
<evidence type="ECO:0008006" key="4">
    <source>
        <dbReference type="Google" id="ProtNLM"/>
    </source>
</evidence>